<proteinExistence type="inferred from homology"/>
<evidence type="ECO:0000256" key="1">
    <source>
        <dbReference type="ARBA" id="ARBA00022649"/>
    </source>
</evidence>
<dbReference type="NCBIfam" id="NF047751">
    <property type="entry name" value="HepT_toxin"/>
    <property type="match status" value="1"/>
</dbReference>
<accession>A0ABV8V1K8</accession>
<dbReference type="InterPro" id="IPR052379">
    <property type="entry name" value="Type_VII_TA_RNase"/>
</dbReference>
<evidence type="ECO:0000256" key="3">
    <source>
        <dbReference type="ARBA" id="ARBA00022801"/>
    </source>
</evidence>
<organism evidence="5 6">
    <name type="scientific">Simiduia curdlanivorans</name>
    <dbReference type="NCBI Taxonomy" id="1492769"/>
    <lineage>
        <taxon>Bacteria</taxon>
        <taxon>Pseudomonadati</taxon>
        <taxon>Pseudomonadota</taxon>
        <taxon>Gammaproteobacteria</taxon>
        <taxon>Cellvibrionales</taxon>
        <taxon>Cellvibrionaceae</taxon>
        <taxon>Simiduia</taxon>
    </lineage>
</organism>
<keyword evidence="1" id="KW-1277">Toxin-antitoxin system</keyword>
<evidence type="ECO:0000256" key="2">
    <source>
        <dbReference type="ARBA" id="ARBA00022722"/>
    </source>
</evidence>
<evidence type="ECO:0000313" key="5">
    <source>
        <dbReference type="EMBL" id="MFC4361775.1"/>
    </source>
</evidence>
<dbReference type="InterPro" id="IPR037038">
    <property type="entry name" value="HepT-like_sf"/>
</dbReference>
<keyword evidence="6" id="KW-1185">Reference proteome</keyword>
<dbReference type="PANTHER" id="PTHR33397">
    <property type="entry name" value="UPF0331 PROTEIN YUTE"/>
    <property type="match status" value="1"/>
</dbReference>
<dbReference type="Gene3D" id="1.20.120.580">
    <property type="entry name" value="bsu32300-like"/>
    <property type="match status" value="1"/>
</dbReference>
<protein>
    <submittedName>
        <fullName evidence="5">DUF86 domain-containing protein</fullName>
    </submittedName>
</protein>
<reference evidence="6" key="1">
    <citation type="journal article" date="2019" name="Int. J. Syst. Evol. Microbiol.">
        <title>The Global Catalogue of Microorganisms (GCM) 10K type strain sequencing project: providing services to taxonomists for standard genome sequencing and annotation.</title>
        <authorList>
            <consortium name="The Broad Institute Genomics Platform"/>
            <consortium name="The Broad Institute Genome Sequencing Center for Infectious Disease"/>
            <person name="Wu L."/>
            <person name="Ma J."/>
        </authorList>
    </citation>
    <scope>NUCLEOTIDE SEQUENCE [LARGE SCALE GENOMIC DNA]</scope>
    <source>
        <strain evidence="6">CECT 8570</strain>
    </source>
</reference>
<dbReference type="InterPro" id="IPR008201">
    <property type="entry name" value="HepT-like"/>
</dbReference>
<dbReference type="Proteomes" id="UP001595840">
    <property type="component" value="Unassembled WGS sequence"/>
</dbReference>
<keyword evidence="2" id="KW-0540">Nuclease</keyword>
<gene>
    <name evidence="5" type="ORF">ACFOX3_05630</name>
</gene>
<keyword evidence="3" id="KW-0378">Hydrolase</keyword>
<comment type="similarity">
    <text evidence="4">Belongs to the HepT RNase toxin family.</text>
</comment>
<dbReference type="EMBL" id="JBHSCX010000004">
    <property type="protein sequence ID" value="MFC4361775.1"/>
    <property type="molecule type" value="Genomic_DNA"/>
</dbReference>
<dbReference type="PANTHER" id="PTHR33397:SF5">
    <property type="entry name" value="RNASE YUTE-RELATED"/>
    <property type="match status" value="1"/>
</dbReference>
<evidence type="ECO:0000256" key="4">
    <source>
        <dbReference type="ARBA" id="ARBA00024207"/>
    </source>
</evidence>
<dbReference type="Pfam" id="PF01934">
    <property type="entry name" value="HepT-like"/>
    <property type="match status" value="1"/>
</dbReference>
<evidence type="ECO:0000313" key="6">
    <source>
        <dbReference type="Proteomes" id="UP001595840"/>
    </source>
</evidence>
<sequence>MNYDAYALAISEQVTQHIAALDELQLKAQTRPLDFIERNSVERSLQVIVEAAIVCAKHFLKSRKKPVPAEARAAIERVYEMLALTEPAVQEMRGAIGMRNAIIHDYLNLDWAYIDKVLLGRKYLNVRAFVKVILKQLKS</sequence>
<dbReference type="RefSeq" id="WP_290263746.1">
    <property type="nucleotide sequence ID" value="NZ_JAUFQG010000006.1"/>
</dbReference>
<comment type="caution">
    <text evidence="5">The sequence shown here is derived from an EMBL/GenBank/DDBJ whole genome shotgun (WGS) entry which is preliminary data.</text>
</comment>
<name>A0ABV8V1K8_9GAMM</name>